<feature type="compositionally biased region" description="Low complexity" evidence="5">
    <location>
        <begin position="186"/>
        <end position="199"/>
    </location>
</feature>
<evidence type="ECO:0000256" key="5">
    <source>
        <dbReference type="SAM" id="MobiDB-lite"/>
    </source>
</evidence>
<keyword evidence="2 4" id="KW-0238">DNA-binding</keyword>
<keyword evidence="3" id="KW-0804">Transcription</keyword>
<keyword evidence="1" id="KW-0805">Transcription regulation</keyword>
<dbReference type="PANTHER" id="PTHR47506">
    <property type="entry name" value="TRANSCRIPTIONAL REGULATORY PROTEIN"/>
    <property type="match status" value="1"/>
</dbReference>
<evidence type="ECO:0000259" key="6">
    <source>
        <dbReference type="PROSITE" id="PS50977"/>
    </source>
</evidence>
<protein>
    <submittedName>
        <fullName evidence="7">TetR/AcrR family transcriptional regulator</fullName>
    </submittedName>
</protein>
<organism evidence="7 8">
    <name type="scientific">Streptomyces monticola</name>
    <dbReference type="NCBI Taxonomy" id="2666263"/>
    <lineage>
        <taxon>Bacteria</taxon>
        <taxon>Bacillati</taxon>
        <taxon>Actinomycetota</taxon>
        <taxon>Actinomycetes</taxon>
        <taxon>Kitasatosporales</taxon>
        <taxon>Streptomycetaceae</taxon>
        <taxon>Streptomyces</taxon>
    </lineage>
</organism>
<dbReference type="SUPFAM" id="SSF48498">
    <property type="entry name" value="Tetracyclin repressor-like, C-terminal domain"/>
    <property type="match status" value="1"/>
</dbReference>
<feature type="region of interest" description="Disordered" evidence="5">
    <location>
        <begin position="186"/>
        <end position="211"/>
    </location>
</feature>
<comment type="caution">
    <text evidence="7">The sequence shown here is derived from an EMBL/GenBank/DDBJ whole genome shotgun (WGS) entry which is preliminary data.</text>
</comment>
<dbReference type="Proteomes" id="UP001596523">
    <property type="component" value="Unassembled WGS sequence"/>
</dbReference>
<dbReference type="SUPFAM" id="SSF46689">
    <property type="entry name" value="Homeodomain-like"/>
    <property type="match status" value="1"/>
</dbReference>
<evidence type="ECO:0000256" key="1">
    <source>
        <dbReference type="ARBA" id="ARBA00023015"/>
    </source>
</evidence>
<evidence type="ECO:0000313" key="7">
    <source>
        <dbReference type="EMBL" id="MFC7309251.1"/>
    </source>
</evidence>
<dbReference type="PANTHER" id="PTHR47506:SF1">
    <property type="entry name" value="HTH-TYPE TRANSCRIPTIONAL REGULATOR YJDC"/>
    <property type="match status" value="1"/>
</dbReference>
<dbReference type="InterPro" id="IPR001647">
    <property type="entry name" value="HTH_TetR"/>
</dbReference>
<dbReference type="EMBL" id="JBHTCF010000020">
    <property type="protein sequence ID" value="MFC7309251.1"/>
    <property type="molecule type" value="Genomic_DNA"/>
</dbReference>
<sequence>MHAHVIAVADDLFFTHGVQAVTMQRIRDEAGVPLKRLYQMFPSKNELLAACLHRRDQVARTAIGELLDTIDDPLAKVLGPFDFLDGWFRQPGFRGCVFAGAFGEAGAAAPIVVTAVHTHKQALRALLTDLVAEAGVRDAVAVGAQLAVLFDGAMALATLAGDVDAALHARLAARAVLETATGTDTAVDTGTAAGTGTDVSPGAPAVENAAP</sequence>
<dbReference type="InterPro" id="IPR009057">
    <property type="entry name" value="Homeodomain-like_sf"/>
</dbReference>
<evidence type="ECO:0000256" key="3">
    <source>
        <dbReference type="ARBA" id="ARBA00023163"/>
    </source>
</evidence>
<feature type="domain" description="HTH tetR-type" evidence="6">
    <location>
        <begin position="1"/>
        <end position="59"/>
    </location>
</feature>
<evidence type="ECO:0000256" key="4">
    <source>
        <dbReference type="PROSITE-ProRule" id="PRU00335"/>
    </source>
</evidence>
<reference evidence="8" key="1">
    <citation type="journal article" date="2019" name="Int. J. Syst. Evol. Microbiol.">
        <title>The Global Catalogue of Microorganisms (GCM) 10K type strain sequencing project: providing services to taxonomists for standard genome sequencing and annotation.</title>
        <authorList>
            <consortium name="The Broad Institute Genomics Platform"/>
            <consortium name="The Broad Institute Genome Sequencing Center for Infectious Disease"/>
            <person name="Wu L."/>
            <person name="Ma J."/>
        </authorList>
    </citation>
    <scope>NUCLEOTIDE SEQUENCE [LARGE SCALE GENOMIC DNA]</scope>
    <source>
        <strain evidence="8">SYNS20</strain>
    </source>
</reference>
<dbReference type="RefSeq" id="WP_381837999.1">
    <property type="nucleotide sequence ID" value="NZ_JBHTCF010000020.1"/>
</dbReference>
<evidence type="ECO:0000256" key="2">
    <source>
        <dbReference type="ARBA" id="ARBA00023125"/>
    </source>
</evidence>
<gene>
    <name evidence="7" type="ORF">ACFQVC_34215</name>
</gene>
<dbReference type="InterPro" id="IPR036271">
    <property type="entry name" value="Tet_transcr_reg_TetR-rel_C_sf"/>
</dbReference>
<evidence type="ECO:0000313" key="8">
    <source>
        <dbReference type="Proteomes" id="UP001596523"/>
    </source>
</evidence>
<keyword evidence="8" id="KW-1185">Reference proteome</keyword>
<proteinExistence type="predicted"/>
<dbReference type="Pfam" id="PF00440">
    <property type="entry name" value="TetR_N"/>
    <property type="match status" value="1"/>
</dbReference>
<dbReference type="Gene3D" id="1.10.357.10">
    <property type="entry name" value="Tetracycline Repressor, domain 2"/>
    <property type="match status" value="1"/>
</dbReference>
<accession>A0ABW2JSU9</accession>
<feature type="DNA-binding region" description="H-T-H motif" evidence="4">
    <location>
        <begin position="22"/>
        <end position="41"/>
    </location>
</feature>
<name>A0ABW2JSU9_9ACTN</name>
<dbReference type="PROSITE" id="PS50977">
    <property type="entry name" value="HTH_TETR_2"/>
    <property type="match status" value="1"/>
</dbReference>